<proteinExistence type="predicted"/>
<dbReference type="Pfam" id="PF07075">
    <property type="entry name" value="NamZ_N"/>
    <property type="match status" value="1"/>
</dbReference>
<evidence type="ECO:0000313" key="3">
    <source>
        <dbReference type="EMBL" id="NRD24557.1"/>
    </source>
</evidence>
<protein>
    <submittedName>
        <fullName evidence="3">DUF1343 domain-containing protein</fullName>
    </submittedName>
</protein>
<dbReference type="InterPro" id="IPR008302">
    <property type="entry name" value="NamZ"/>
</dbReference>
<comment type="caution">
    <text evidence="3">The sequence shown here is derived from an EMBL/GenBank/DDBJ whole genome shotgun (WGS) entry which is preliminary data.</text>
</comment>
<name>A0ABX2E892_9FLAO</name>
<gene>
    <name evidence="3" type="ORF">HNV10_14985</name>
</gene>
<dbReference type="EMBL" id="JABRWQ010000007">
    <property type="protein sequence ID" value="NRD24557.1"/>
    <property type="molecule type" value="Genomic_DNA"/>
</dbReference>
<accession>A0ABX2E892</accession>
<dbReference type="PANTHER" id="PTHR42915">
    <property type="entry name" value="HYPOTHETICAL 460 KDA PROTEIN IN FEUA-SIGW INTERGENIC REGION [PRECURSOR]"/>
    <property type="match status" value="1"/>
</dbReference>
<keyword evidence="4" id="KW-1185">Reference proteome</keyword>
<reference evidence="3 4" key="1">
    <citation type="journal article" date="2015" name="Int. J. Syst. Evol. Microbiol.">
        <title>Winogradskyella litoriviva sp. nov., isolated from coastal seawater.</title>
        <authorList>
            <person name="Nedashkovskaya O.I."/>
            <person name="Kukhlevskiy A.D."/>
            <person name="Zhukova N.V."/>
            <person name="Kim S.J."/>
            <person name="Rhee S.K."/>
            <person name="Mikhailov V.V."/>
        </authorList>
    </citation>
    <scope>NUCLEOTIDE SEQUENCE [LARGE SCALE GENOMIC DNA]</scope>
    <source>
        <strain evidence="3 4">KMM6491</strain>
    </source>
</reference>
<dbReference type="PANTHER" id="PTHR42915:SF1">
    <property type="entry name" value="PEPTIDOGLYCAN BETA-N-ACETYLMURAMIDASE NAMZ"/>
    <property type="match status" value="1"/>
</dbReference>
<evidence type="ECO:0000259" key="1">
    <source>
        <dbReference type="Pfam" id="PF07075"/>
    </source>
</evidence>
<feature type="domain" description="Peptidoglycan beta-N-acetylmuramidase NamZ N-terminal" evidence="1">
    <location>
        <begin position="102"/>
        <end position="309"/>
    </location>
</feature>
<dbReference type="Proteomes" id="UP000805085">
    <property type="component" value="Unassembled WGS sequence"/>
</dbReference>
<evidence type="ECO:0000313" key="4">
    <source>
        <dbReference type="Proteomes" id="UP000805085"/>
    </source>
</evidence>
<dbReference type="InterPro" id="IPR048502">
    <property type="entry name" value="NamZ_N"/>
</dbReference>
<organism evidence="3 4">
    <name type="scientific">Winogradskyella litoriviva</name>
    <dbReference type="NCBI Taxonomy" id="1220182"/>
    <lineage>
        <taxon>Bacteria</taxon>
        <taxon>Pseudomonadati</taxon>
        <taxon>Bacteroidota</taxon>
        <taxon>Flavobacteriia</taxon>
        <taxon>Flavobacteriales</taxon>
        <taxon>Flavobacteriaceae</taxon>
        <taxon>Winogradskyella</taxon>
    </lineage>
</organism>
<dbReference type="RefSeq" id="WP_173302208.1">
    <property type="nucleotide sequence ID" value="NZ_JABRWQ010000007.1"/>
</dbReference>
<feature type="domain" description="Peptidoglycan beta-N-acetylmuramidase NamZ C-terminal" evidence="2">
    <location>
        <begin position="313"/>
        <end position="452"/>
    </location>
</feature>
<dbReference type="Gene3D" id="3.40.50.12170">
    <property type="entry name" value="Uncharacterised protein PF07075, DUF1343"/>
    <property type="match status" value="1"/>
</dbReference>
<dbReference type="Pfam" id="PF20732">
    <property type="entry name" value="NamZ_C"/>
    <property type="match status" value="1"/>
</dbReference>
<dbReference type="Gene3D" id="3.90.1150.140">
    <property type="match status" value="1"/>
</dbReference>
<sequence>MHFKVVKNTVLFSLIIGILFIPFSCGNRVTEETGSSKQEVEETNSISMNNTADKITVETTHSIEEISNDTILANGKTEKPIKVGANRTELYLPLLKGKRVGVVANLTSVIFRNKTRKFTNLNYRHIIDSLLSLKININKVFAPEHGFRGTADAGELVKDGIDTKTGLPIYSLHGKHKKPTIAQLKDIDVMVFDIQDVGVRFYTYISTLHYVMEACAEQNIPLIILDRPNPNGNYFDGPVLEKKHSSFLGMHPIPLVHGMTLGEYAKMINGEAWLKNGITCNITIIEVDNYTHNSFYKLPIRPSPNLPNDQSIMLYPSLGLFEGTNINAGRGTESQFQRYGAPFLDKNHYKFSYTPIANFGAKYPKHQNKMCYGVDLSDVKAERHFTLKYIMDAYKYANDKSKVFDTSNFTAHSGTDKLQKQIEDGWSETEIRATWQEGLETFKTVRSKYLIYN</sequence>
<dbReference type="PIRSF" id="PIRSF016719">
    <property type="entry name" value="UCP016719"/>
    <property type="match status" value="1"/>
</dbReference>
<evidence type="ECO:0000259" key="2">
    <source>
        <dbReference type="Pfam" id="PF20732"/>
    </source>
</evidence>
<dbReference type="InterPro" id="IPR048503">
    <property type="entry name" value="NamZ_C"/>
</dbReference>